<evidence type="ECO:0000313" key="1">
    <source>
        <dbReference type="EMBL" id="APH06539.1"/>
    </source>
</evidence>
<keyword evidence="2" id="KW-1185">Reference proteome</keyword>
<protein>
    <submittedName>
        <fullName evidence="1">Uncharacterized protein</fullName>
    </submittedName>
</protein>
<name>A0A1L3MW21_9BACI</name>
<gene>
    <name evidence="1" type="ORF">A9C19_18415</name>
</gene>
<dbReference type="EMBL" id="CP016020">
    <property type="protein sequence ID" value="APH06539.1"/>
    <property type="molecule type" value="Genomic_DNA"/>
</dbReference>
<proteinExistence type="predicted"/>
<dbReference type="RefSeq" id="WP_072581341.1">
    <property type="nucleotide sequence ID" value="NZ_CP016020.1"/>
</dbReference>
<dbReference type="AlphaFoldDB" id="A0A1L3MW21"/>
<accession>A0A1L3MW21</accession>
<dbReference type="KEGG" id="bwh:A9C19_18415"/>
<reference evidence="1 2" key="1">
    <citation type="journal article" date="2016" name="Sci. Rep.">
        <title>Complete genome sequence and transcriptomic analysis of a novel marine strain Bacillus weihaiensis reveals the mechanism of brown algae degradation.</title>
        <authorList>
            <person name="Zhu Y."/>
            <person name="Chen P."/>
            <person name="Bao Y."/>
            <person name="Men Y."/>
            <person name="Zeng Y."/>
            <person name="Yang J."/>
            <person name="Sun J."/>
            <person name="Sun Y."/>
        </authorList>
    </citation>
    <scope>NUCLEOTIDE SEQUENCE [LARGE SCALE GENOMIC DNA]</scope>
    <source>
        <strain evidence="1 2">Alg07</strain>
    </source>
</reference>
<dbReference type="Proteomes" id="UP000181936">
    <property type="component" value="Chromosome"/>
</dbReference>
<organism evidence="1 2">
    <name type="scientific">Bacillus weihaiensis</name>
    <dbReference type="NCBI Taxonomy" id="1547283"/>
    <lineage>
        <taxon>Bacteria</taxon>
        <taxon>Bacillati</taxon>
        <taxon>Bacillota</taxon>
        <taxon>Bacilli</taxon>
        <taxon>Bacillales</taxon>
        <taxon>Bacillaceae</taxon>
        <taxon>Bacillus</taxon>
    </lineage>
</organism>
<evidence type="ECO:0000313" key="2">
    <source>
        <dbReference type="Proteomes" id="UP000181936"/>
    </source>
</evidence>
<dbReference type="OrthoDB" id="2836576at2"/>
<sequence>MKINNLNVLEKVQGFVRPPEENLLGISLSYQDVLALNSLIRRLNINGKTDPYGETIRKAIDERHVLKEVTLSKTGRHINQGTVWLEKDVRKALLKEANKLGLEPADYIRGIIYSLNQKLANEEIADRERQNQLKHENRKIPVQLTLDRELREKLYKRFDKELKDRELLEKVKRKSSPKNGTTVEDRMLAEVLNNHLLEYLNK</sequence>